<keyword evidence="2" id="KW-0812">Transmembrane</keyword>
<dbReference type="OMA" id="TERTGPM"/>
<evidence type="ECO:0000256" key="1">
    <source>
        <dbReference type="SAM" id="MobiDB-lite"/>
    </source>
</evidence>
<feature type="region of interest" description="Disordered" evidence="1">
    <location>
        <begin position="260"/>
        <end position="300"/>
    </location>
</feature>
<keyword evidence="2" id="KW-0472">Membrane</keyword>
<reference evidence="3" key="1">
    <citation type="submission" date="2021-12" db="EMBL/GenBank/DDBJ databases">
        <authorList>
            <person name="Zaccaron A."/>
            <person name="Stergiopoulos I."/>
        </authorList>
    </citation>
    <scope>NUCLEOTIDE SEQUENCE</scope>
    <source>
        <strain evidence="3">Race5_Kim</strain>
    </source>
</reference>
<organism evidence="3 4">
    <name type="scientific">Passalora fulva</name>
    <name type="common">Tomato leaf mold</name>
    <name type="synonym">Cladosporium fulvum</name>
    <dbReference type="NCBI Taxonomy" id="5499"/>
    <lineage>
        <taxon>Eukaryota</taxon>
        <taxon>Fungi</taxon>
        <taxon>Dikarya</taxon>
        <taxon>Ascomycota</taxon>
        <taxon>Pezizomycotina</taxon>
        <taxon>Dothideomycetes</taxon>
        <taxon>Dothideomycetidae</taxon>
        <taxon>Mycosphaerellales</taxon>
        <taxon>Mycosphaerellaceae</taxon>
        <taxon>Fulvia</taxon>
    </lineage>
</organism>
<dbReference type="OrthoDB" id="5426355at2759"/>
<evidence type="ECO:0000256" key="2">
    <source>
        <dbReference type="SAM" id="Phobius"/>
    </source>
</evidence>
<dbReference type="Proteomes" id="UP000756132">
    <property type="component" value="Chromosome 4"/>
</dbReference>
<protein>
    <submittedName>
        <fullName evidence="3">Uncharacterized protein</fullName>
    </submittedName>
</protein>
<dbReference type="AlphaFoldDB" id="A0A9Q8P7R3"/>
<sequence>MVSTRIAAFTLLSRRGSLVAAQQGVISNGNSQLPACAQSCPLLVQAAQACTATNTATQSNWACFCQSAYLTTLTSSAVGICDAVCTNPTENAQVSTWYNSNCGSDFGASEHAGDGNAGGAATTDAAGAPAATASASSPAAATRSAGSSAGNTSGGATKHVGTWWEEHYKWIIMLIVLAILLPAIGVGAIFLKRRHDRKMDQIRGGFNAGITERTGPMKDPGVNQSGSVAAGGISASGRNTPTRTRDAFMPYGYGYSRSESRLASQSNIHPAERGMTPHNDTEKGGPSNAATLSQKKSKNKVLVRERNVEHEVSNEKDNRF</sequence>
<accession>A0A9Q8P7R3</accession>
<dbReference type="GeneID" id="71985022"/>
<gene>
    <name evidence="3" type="ORF">CLAFUR5_05144</name>
</gene>
<evidence type="ECO:0000313" key="4">
    <source>
        <dbReference type="Proteomes" id="UP000756132"/>
    </source>
</evidence>
<name>A0A9Q8P7R3_PASFU</name>
<keyword evidence="2" id="KW-1133">Transmembrane helix</keyword>
<evidence type="ECO:0000313" key="3">
    <source>
        <dbReference type="EMBL" id="UJO16142.1"/>
    </source>
</evidence>
<dbReference type="EMBL" id="CP090166">
    <property type="protein sequence ID" value="UJO16142.1"/>
    <property type="molecule type" value="Genomic_DNA"/>
</dbReference>
<dbReference type="KEGG" id="ffu:CLAFUR5_05144"/>
<keyword evidence="4" id="KW-1185">Reference proteome</keyword>
<dbReference type="RefSeq" id="XP_047760508.1">
    <property type="nucleotide sequence ID" value="XM_047904292.1"/>
</dbReference>
<proteinExistence type="predicted"/>
<reference evidence="3" key="2">
    <citation type="journal article" date="2022" name="Microb. Genom.">
        <title>A chromosome-scale genome assembly of the tomato pathogen Cladosporium fulvum reveals a compartmentalized genome architecture and the presence of a dispensable chromosome.</title>
        <authorList>
            <person name="Zaccaron A.Z."/>
            <person name="Chen L.H."/>
            <person name="Samaras A."/>
            <person name="Stergiopoulos I."/>
        </authorList>
    </citation>
    <scope>NUCLEOTIDE SEQUENCE</scope>
    <source>
        <strain evidence="3">Race5_Kim</strain>
    </source>
</reference>
<feature type="region of interest" description="Disordered" evidence="1">
    <location>
        <begin position="132"/>
        <end position="156"/>
    </location>
</feature>
<feature type="transmembrane region" description="Helical" evidence="2">
    <location>
        <begin position="170"/>
        <end position="191"/>
    </location>
</feature>